<keyword evidence="6" id="KW-0732">Signal</keyword>
<dbReference type="PANTHER" id="PTHR18952">
    <property type="entry name" value="CARBONIC ANHYDRASE"/>
    <property type="match status" value="1"/>
</dbReference>
<evidence type="ECO:0000313" key="9">
    <source>
        <dbReference type="Proteomes" id="UP000007875"/>
    </source>
</evidence>
<reference evidence="9" key="1">
    <citation type="submission" date="2003-08" db="EMBL/GenBank/DDBJ databases">
        <authorList>
            <person name="Birren B."/>
            <person name="Nusbaum C."/>
            <person name="Abebe A."/>
            <person name="Abouelleil A."/>
            <person name="Adekoya E."/>
            <person name="Ait-zahra M."/>
            <person name="Allen N."/>
            <person name="Allen T."/>
            <person name="An P."/>
            <person name="Anderson M."/>
            <person name="Anderson S."/>
            <person name="Arachchi H."/>
            <person name="Armbruster J."/>
            <person name="Bachantsang P."/>
            <person name="Baldwin J."/>
            <person name="Barry A."/>
            <person name="Bayul T."/>
            <person name="Blitshsteyn B."/>
            <person name="Bloom T."/>
            <person name="Blye J."/>
            <person name="Boguslavskiy L."/>
            <person name="Borowsky M."/>
            <person name="Boukhgalter B."/>
            <person name="Brunache A."/>
            <person name="Butler J."/>
            <person name="Calixte N."/>
            <person name="Calvo S."/>
            <person name="Camarata J."/>
            <person name="Campo K."/>
            <person name="Chang J."/>
            <person name="Cheshatsang Y."/>
            <person name="Citroen M."/>
            <person name="Collymore A."/>
            <person name="Considine T."/>
            <person name="Cook A."/>
            <person name="Cooke P."/>
            <person name="Corum B."/>
            <person name="Cuomo C."/>
            <person name="David R."/>
            <person name="Dawoe T."/>
            <person name="Degray S."/>
            <person name="Dodge S."/>
            <person name="Dooley K."/>
            <person name="Dorje P."/>
            <person name="Dorjee K."/>
            <person name="Dorris L."/>
            <person name="Duffey N."/>
            <person name="Dupes A."/>
            <person name="Elkins T."/>
            <person name="Engels R."/>
            <person name="Erickson J."/>
            <person name="Farina A."/>
            <person name="Faro S."/>
            <person name="Ferreira P."/>
            <person name="Fischer H."/>
            <person name="Fitzgerald M."/>
            <person name="Foley K."/>
            <person name="Gage D."/>
            <person name="Galagan J."/>
            <person name="Gearin G."/>
            <person name="Gnerre S."/>
            <person name="Gnirke A."/>
            <person name="Goyette A."/>
            <person name="Graham J."/>
            <person name="Grandbois E."/>
            <person name="Gyaltsen K."/>
            <person name="Hafez N."/>
            <person name="Hagopian D."/>
            <person name="Hagos B."/>
            <person name="Hall J."/>
            <person name="Hatcher B."/>
            <person name="Heller A."/>
            <person name="Higgins H."/>
            <person name="Honan T."/>
            <person name="Horn A."/>
            <person name="Houde N."/>
            <person name="Hughes L."/>
            <person name="Hulme W."/>
            <person name="Husby E."/>
            <person name="Iliev I."/>
            <person name="Jaffe D."/>
            <person name="Jones C."/>
            <person name="Kamal M."/>
            <person name="Kamat A."/>
            <person name="Kamvysselis M."/>
            <person name="Karlsson E."/>
            <person name="Kells C."/>
            <person name="Kieu A."/>
            <person name="Kisner P."/>
            <person name="Kodira C."/>
            <person name="Kulbokas E."/>
            <person name="Labutti K."/>
            <person name="Lama D."/>
            <person name="Landers T."/>
            <person name="Leger J."/>
            <person name="Levine S."/>
            <person name="Lewis D."/>
            <person name="Lewis T."/>
            <person name="Lindblad-toh K."/>
            <person name="Liu X."/>
            <person name="Lokyitsang T."/>
            <person name="Lokyitsang Y."/>
            <person name="Lucien O."/>
            <person name="Lui A."/>
            <person name="Ma L.J."/>
            <person name="Mabbitt R."/>
            <person name="Macdonald J."/>
            <person name="Maclean C."/>
            <person name="Major J."/>
            <person name="Manning J."/>
            <person name="Marabella R."/>
            <person name="Maru K."/>
            <person name="Matthews C."/>
            <person name="Mauceli E."/>
            <person name="Mccarthy M."/>
            <person name="Mcdonough S."/>
            <person name="Mcghee T."/>
            <person name="Meldrim J."/>
            <person name="Meneus L."/>
            <person name="Mesirov J."/>
            <person name="Mihalev A."/>
            <person name="Mihova T."/>
            <person name="Mikkelsen T."/>
            <person name="Mlenga V."/>
            <person name="Moru K."/>
            <person name="Mozes J."/>
            <person name="Mulrain L."/>
            <person name="Munson G."/>
            <person name="Naylor J."/>
            <person name="Newes C."/>
            <person name="Nguyen C."/>
            <person name="Nguyen N."/>
            <person name="Nguyen T."/>
            <person name="Nicol R."/>
            <person name="Nielsen C."/>
            <person name="Nizzari M."/>
            <person name="Norbu C."/>
            <person name="Norbu N."/>
            <person name="O'donnell P."/>
            <person name="Okoawo O."/>
            <person name="O'leary S."/>
            <person name="Omotosho B."/>
            <person name="O'neill K."/>
            <person name="Osman S."/>
            <person name="Parker S."/>
            <person name="Perrin D."/>
            <person name="Phunkhang P."/>
            <person name="Piqani B."/>
            <person name="Purcell S."/>
            <person name="Rachupka T."/>
            <person name="Ramasamy U."/>
            <person name="Rameau R."/>
            <person name="Ray V."/>
            <person name="Raymond C."/>
            <person name="Retta R."/>
            <person name="Richardson S."/>
            <person name="Rise C."/>
            <person name="Rodriguez J."/>
            <person name="Rogers J."/>
            <person name="Rogov P."/>
            <person name="Rutman M."/>
            <person name="Schupbach R."/>
            <person name="Seaman C."/>
            <person name="Settipalli S."/>
            <person name="Sharpe T."/>
            <person name="Sheridan J."/>
            <person name="Sherpa N."/>
            <person name="Shi J."/>
            <person name="Smirnov S."/>
            <person name="Smith C."/>
            <person name="Sougnez C."/>
            <person name="Spencer B."/>
            <person name="Stalker J."/>
            <person name="Stange-thomann N."/>
            <person name="Stavropoulos S."/>
            <person name="Stetson K."/>
            <person name="Stone C."/>
            <person name="Stone S."/>
            <person name="Stubbs M."/>
            <person name="Talamas J."/>
            <person name="Tchuinga P."/>
            <person name="Tenzing P."/>
            <person name="Tesfaye S."/>
            <person name="Theodore J."/>
            <person name="Thoulutsang Y."/>
            <person name="Topham K."/>
            <person name="Towey S."/>
            <person name="Tsamla T."/>
            <person name="Tsomo N."/>
            <person name="Vallee D."/>
            <person name="Vassiliev H."/>
            <person name="Venkataraman V."/>
            <person name="Vinson J."/>
            <person name="Vo A."/>
            <person name="Wade C."/>
            <person name="Wang S."/>
            <person name="Wangchuk T."/>
            <person name="Wangdi T."/>
            <person name="Whittaker C."/>
            <person name="Wilkinson J."/>
            <person name="Wu Y."/>
            <person name="Wyman D."/>
            <person name="Yadav S."/>
            <person name="Yang S."/>
            <person name="Yang X."/>
            <person name="Yeager S."/>
            <person name="Yee E."/>
            <person name="Young G."/>
            <person name="Zainoun J."/>
            <person name="Zembeck L."/>
            <person name="Zimmer A."/>
            <person name="Zody M."/>
            <person name="Lander E."/>
        </authorList>
    </citation>
    <scope>NUCLEOTIDE SEQUENCE [LARGE SCALE GENOMIC DNA]</scope>
</reference>
<organism evidence="8 9">
    <name type="scientific">Ciona savignyi</name>
    <name type="common">Pacific transparent sea squirt</name>
    <dbReference type="NCBI Taxonomy" id="51511"/>
    <lineage>
        <taxon>Eukaryota</taxon>
        <taxon>Metazoa</taxon>
        <taxon>Chordata</taxon>
        <taxon>Tunicata</taxon>
        <taxon>Ascidiacea</taxon>
        <taxon>Phlebobranchia</taxon>
        <taxon>Cionidae</taxon>
        <taxon>Ciona</taxon>
    </lineage>
</organism>
<dbReference type="GO" id="GO:0008270">
    <property type="term" value="F:zinc ion binding"/>
    <property type="evidence" value="ECO:0007669"/>
    <property type="project" value="UniProtKB-UniRule"/>
</dbReference>
<evidence type="ECO:0000259" key="7">
    <source>
        <dbReference type="PROSITE" id="PS51144"/>
    </source>
</evidence>
<evidence type="ECO:0000256" key="1">
    <source>
        <dbReference type="ARBA" id="ARBA00010718"/>
    </source>
</evidence>
<dbReference type="InterPro" id="IPR001148">
    <property type="entry name" value="CA_dom"/>
</dbReference>
<dbReference type="GeneTree" id="ENSGT00940000167899"/>
<dbReference type="Gene3D" id="3.10.200.10">
    <property type="entry name" value="Alpha carbonic anhydrase"/>
    <property type="match status" value="1"/>
</dbReference>
<keyword evidence="4 6" id="KW-0862">Zinc</keyword>
<keyword evidence="3 6" id="KW-0479">Metal-binding</keyword>
<keyword evidence="5" id="KW-0325">Glycoprotein</keyword>
<dbReference type="Proteomes" id="UP000007875">
    <property type="component" value="Unassembled WGS sequence"/>
</dbReference>
<dbReference type="Pfam" id="PF00194">
    <property type="entry name" value="Carb_anhydrase"/>
    <property type="match status" value="1"/>
</dbReference>
<dbReference type="Ensembl" id="ENSCSAVT00000011041.1">
    <property type="protein sequence ID" value="ENSCSAVP00000010910.1"/>
    <property type="gene ID" value="ENSCSAVG00000006391.1"/>
</dbReference>
<comment type="similarity">
    <text evidence="1 6">Belongs to the alpha-carbonic anhydrase family.</text>
</comment>
<evidence type="ECO:0000256" key="4">
    <source>
        <dbReference type="ARBA" id="ARBA00022833"/>
    </source>
</evidence>
<dbReference type="InterPro" id="IPR036398">
    <property type="entry name" value="CA_dom_sf"/>
</dbReference>
<sequence length="307" mass="34376">MFKLAALFVIFTFTECTYGATWVYSQGPYGPENWLNSYDACGTMSQSPIDIVHGATVADEKLGKFNRTTFTAIPDKMTLLNNGHALQVNLEGGYTVSDRNVLPGDYQAFQFHLHWAAVNQSRGSEHWIDGKQYFAELHIVHYNTKYASIGEALTQHEGLAVLGVFVAIGSETNENIDLLLNPIAQIQQYNQQMIYSSKFDIGRFLPEDLENYYRYSGSLTTPPCFESVVWTVFNEPIYISRAQAETLQTSLYARANSTDLVGGNYRLPQPLHDRKISRPGKSGASPLTSTILLHVTSMLVTAYALRF</sequence>
<dbReference type="PROSITE" id="PS00162">
    <property type="entry name" value="ALPHA_CA_1"/>
    <property type="match status" value="1"/>
</dbReference>
<feature type="domain" description="Alpha-carbonic anhydrase" evidence="7">
    <location>
        <begin position="20"/>
        <end position="280"/>
    </location>
</feature>
<dbReference type="PROSITE" id="PS51144">
    <property type="entry name" value="ALPHA_CA_2"/>
    <property type="match status" value="1"/>
</dbReference>
<evidence type="ECO:0000256" key="3">
    <source>
        <dbReference type="ARBA" id="ARBA00022723"/>
    </source>
</evidence>
<reference evidence="8" key="2">
    <citation type="submission" date="2025-05" db="UniProtKB">
        <authorList>
            <consortium name="Ensembl"/>
        </authorList>
    </citation>
    <scope>IDENTIFICATION</scope>
</reference>
<proteinExistence type="inferred from homology"/>
<dbReference type="SMART" id="SM01057">
    <property type="entry name" value="Carb_anhydrase"/>
    <property type="match status" value="1"/>
</dbReference>
<dbReference type="AlphaFoldDB" id="H2YZZ8"/>
<dbReference type="Ensembl" id="ENSCSAVT00000011040.1">
    <property type="protein sequence ID" value="ENSCSAVP00000010909.1"/>
    <property type="gene ID" value="ENSCSAVG00000006391.1"/>
</dbReference>
<dbReference type="GO" id="GO:0005737">
    <property type="term" value="C:cytoplasm"/>
    <property type="evidence" value="ECO:0007669"/>
    <property type="project" value="TreeGrafter"/>
</dbReference>
<dbReference type="InterPro" id="IPR018338">
    <property type="entry name" value="Carbonic_anhydrase_a-class_CS"/>
</dbReference>
<keyword evidence="6" id="KW-0456">Lyase</keyword>
<dbReference type="HOGENOM" id="CLU_039326_1_2_1"/>
<dbReference type="PANTHER" id="PTHR18952:SF124">
    <property type="entry name" value="CARBONIC ANHYDRASE 7"/>
    <property type="match status" value="1"/>
</dbReference>
<evidence type="ECO:0000313" key="8">
    <source>
        <dbReference type="Ensembl" id="ENSCSAVP00000010910.1"/>
    </source>
</evidence>
<evidence type="ECO:0000256" key="2">
    <source>
        <dbReference type="ARBA" id="ARBA00012925"/>
    </source>
</evidence>
<feature type="chain" id="PRO_5014093649" description="Carbonic anhydrase" evidence="6">
    <location>
        <begin position="20"/>
        <end position="307"/>
    </location>
</feature>
<feature type="signal peptide" evidence="6">
    <location>
        <begin position="1"/>
        <end position="19"/>
    </location>
</feature>
<protein>
    <recommendedName>
        <fullName evidence="2 6">Carbonic anhydrase</fullName>
        <ecNumber evidence="2 6">4.2.1.1</ecNumber>
    </recommendedName>
</protein>
<evidence type="ECO:0000256" key="5">
    <source>
        <dbReference type="ARBA" id="ARBA00023180"/>
    </source>
</evidence>
<dbReference type="EC" id="4.2.1.1" evidence="2 6"/>
<accession>H2YZZ8</accession>
<evidence type="ECO:0000256" key="6">
    <source>
        <dbReference type="RuleBase" id="RU367011"/>
    </source>
</evidence>
<comment type="catalytic activity">
    <reaction evidence="6">
        <text>hydrogencarbonate + H(+) = CO2 + H2O</text>
        <dbReference type="Rhea" id="RHEA:10748"/>
        <dbReference type="ChEBI" id="CHEBI:15377"/>
        <dbReference type="ChEBI" id="CHEBI:15378"/>
        <dbReference type="ChEBI" id="CHEBI:16526"/>
        <dbReference type="ChEBI" id="CHEBI:17544"/>
        <dbReference type="EC" id="4.2.1.1"/>
    </reaction>
</comment>
<comment type="cofactor">
    <cofactor evidence="6">
        <name>Zn(2+)</name>
        <dbReference type="ChEBI" id="CHEBI:29105"/>
    </cofactor>
</comment>
<keyword evidence="9" id="KW-1185">Reference proteome</keyword>
<dbReference type="FunFam" id="3.10.200.10:FF:000003">
    <property type="entry name" value="Carbonic anhydrase 12"/>
    <property type="match status" value="1"/>
</dbReference>
<dbReference type="GO" id="GO:0004089">
    <property type="term" value="F:carbonate dehydratase activity"/>
    <property type="evidence" value="ECO:0007669"/>
    <property type="project" value="UniProtKB-UniRule"/>
</dbReference>
<dbReference type="InterPro" id="IPR023561">
    <property type="entry name" value="Carbonic_anhydrase_a-class"/>
</dbReference>
<dbReference type="SUPFAM" id="SSF51069">
    <property type="entry name" value="Carbonic anhydrase"/>
    <property type="match status" value="1"/>
</dbReference>
<name>H2YZZ8_CIOSA</name>
<comment type="function">
    <text evidence="6">Reversible hydration of carbon dioxide.</text>
</comment>